<keyword evidence="2" id="KW-1185">Reference proteome</keyword>
<dbReference type="RefSeq" id="WP_185049885.1">
    <property type="nucleotide sequence ID" value="NZ_BAABIX010000005.1"/>
</dbReference>
<gene>
    <name evidence="1" type="ORF">HNP84_002609</name>
</gene>
<name>A0A840NZH2_9ACTN</name>
<comment type="caution">
    <text evidence="1">The sequence shown here is derived from an EMBL/GenBank/DDBJ whole genome shotgun (WGS) entry which is preliminary data.</text>
</comment>
<organism evidence="1 2">
    <name type="scientific">Thermocatellispora tengchongensis</name>
    <dbReference type="NCBI Taxonomy" id="1073253"/>
    <lineage>
        <taxon>Bacteria</taxon>
        <taxon>Bacillati</taxon>
        <taxon>Actinomycetota</taxon>
        <taxon>Actinomycetes</taxon>
        <taxon>Streptosporangiales</taxon>
        <taxon>Streptosporangiaceae</taxon>
        <taxon>Thermocatellispora</taxon>
    </lineage>
</organism>
<evidence type="ECO:0000313" key="1">
    <source>
        <dbReference type="EMBL" id="MBB5132888.1"/>
    </source>
</evidence>
<reference evidence="1 2" key="1">
    <citation type="submission" date="2020-08" db="EMBL/GenBank/DDBJ databases">
        <title>Genomic Encyclopedia of Type Strains, Phase IV (KMG-IV): sequencing the most valuable type-strain genomes for metagenomic binning, comparative biology and taxonomic classification.</title>
        <authorList>
            <person name="Goeker M."/>
        </authorList>
    </citation>
    <scope>NUCLEOTIDE SEQUENCE [LARGE SCALE GENOMIC DNA]</scope>
    <source>
        <strain evidence="1 2">DSM 45615</strain>
    </source>
</reference>
<dbReference type="EMBL" id="JACHGN010000005">
    <property type="protein sequence ID" value="MBB5132888.1"/>
    <property type="molecule type" value="Genomic_DNA"/>
</dbReference>
<evidence type="ECO:0000313" key="2">
    <source>
        <dbReference type="Proteomes" id="UP000578449"/>
    </source>
</evidence>
<proteinExistence type="predicted"/>
<dbReference type="AlphaFoldDB" id="A0A840NZH2"/>
<protein>
    <submittedName>
        <fullName evidence="1">Uncharacterized protein</fullName>
    </submittedName>
</protein>
<dbReference type="Proteomes" id="UP000578449">
    <property type="component" value="Unassembled WGS sequence"/>
</dbReference>
<sequence length="176" mass="19795">MSRYPHLDRAAAGRPFGEVEVVFAPAKPTTRRGLTRVVLRPGVIDDNADEFFAWGYCWLLAAALREATGWPFGLVERRRADAWEWTHVGVITPGGSFLDIRGYHDRTALAADLEAAYGLPTRIRVGTFADLCQAMRIPKDTQPDWWLSMLSEPVLADVVRYFAAHLLDQRPRTEVA</sequence>
<accession>A0A840NZH2</accession>